<gene>
    <name evidence="10 12" type="primary">lpxH</name>
    <name evidence="12" type="ORF">TPER_HE00432</name>
</gene>
<dbReference type="EMBL" id="LN999835">
    <property type="protein sequence ID" value="CUX97345.1"/>
    <property type="molecule type" value="Genomic_DNA"/>
</dbReference>
<dbReference type="InterPro" id="IPR029052">
    <property type="entry name" value="Metallo-depent_PP-like"/>
</dbReference>
<keyword evidence="9 10" id="KW-0464">Manganese</keyword>
<keyword evidence="3 10" id="KW-0997">Cell inner membrane</keyword>
<dbReference type="GO" id="GO:0030145">
    <property type="term" value="F:manganese ion binding"/>
    <property type="evidence" value="ECO:0007669"/>
    <property type="project" value="UniProtKB-UniRule"/>
</dbReference>
<evidence type="ECO:0000313" key="12">
    <source>
        <dbReference type="EMBL" id="CUX97345.1"/>
    </source>
</evidence>
<feature type="binding site" evidence="10">
    <location>
        <position position="8"/>
    </location>
    <ligand>
        <name>Mn(2+)</name>
        <dbReference type="ChEBI" id="CHEBI:29035"/>
        <label>1</label>
    </ligand>
</feature>
<feature type="binding site" evidence="10">
    <location>
        <position position="195"/>
    </location>
    <ligand>
        <name>substrate</name>
    </ligand>
</feature>
<dbReference type="OrthoDB" id="9783283at2"/>
<feature type="binding site" evidence="10">
    <location>
        <position position="10"/>
    </location>
    <ligand>
        <name>Mn(2+)</name>
        <dbReference type="ChEBI" id="CHEBI:29035"/>
        <label>1</label>
    </ligand>
</feature>
<comment type="similarity">
    <text evidence="10">Belongs to the LpxH family.</text>
</comment>
<feature type="binding site" evidence="10">
    <location>
        <position position="195"/>
    </location>
    <ligand>
        <name>Mn(2+)</name>
        <dbReference type="ChEBI" id="CHEBI:29035"/>
        <label>2</label>
    </ligand>
</feature>
<feature type="binding site" evidence="10">
    <location>
        <position position="197"/>
    </location>
    <ligand>
        <name>Mn(2+)</name>
        <dbReference type="ChEBI" id="CHEBI:29035"/>
        <label>1</label>
    </ligand>
</feature>
<dbReference type="HAMAP" id="MF_00575">
    <property type="entry name" value="LpxH"/>
    <property type="match status" value="1"/>
</dbReference>
<dbReference type="InterPro" id="IPR043461">
    <property type="entry name" value="LpxH-like"/>
</dbReference>
<dbReference type="UniPathway" id="UPA00359">
    <property type="reaction ID" value="UER00480"/>
</dbReference>
<keyword evidence="6 10" id="KW-0378">Hydrolase</keyword>
<dbReference type="PANTHER" id="PTHR34990">
    <property type="entry name" value="UDP-2,3-DIACYLGLUCOSAMINE HYDROLASE-RELATED"/>
    <property type="match status" value="1"/>
</dbReference>
<comment type="catalytic activity">
    <reaction evidence="10">
        <text>UDP-2-N,3-O-bis[(3R)-3-hydroxytetradecanoyl]-alpha-D-glucosamine + H2O = 2-N,3-O-bis[(3R)-3-hydroxytetradecanoyl]-alpha-D-glucosaminyl 1-phosphate + UMP + 2 H(+)</text>
        <dbReference type="Rhea" id="RHEA:25213"/>
        <dbReference type="ChEBI" id="CHEBI:15377"/>
        <dbReference type="ChEBI" id="CHEBI:15378"/>
        <dbReference type="ChEBI" id="CHEBI:57865"/>
        <dbReference type="ChEBI" id="CHEBI:57957"/>
        <dbReference type="ChEBI" id="CHEBI:78847"/>
        <dbReference type="EC" id="3.6.1.54"/>
    </reaction>
</comment>
<dbReference type="PANTHER" id="PTHR34990:SF1">
    <property type="entry name" value="UDP-2,3-DIACYLGLUCOSAMINE HYDROLASE"/>
    <property type="match status" value="1"/>
</dbReference>
<comment type="subcellular location">
    <subcellularLocation>
        <location evidence="10">Cell inner membrane</location>
        <topology evidence="10">Peripheral membrane protein</topology>
        <orientation evidence="10">Cytoplasmic side</orientation>
    </subcellularLocation>
</comment>
<dbReference type="KEGG" id="hed:TPER_HE00432"/>
<keyword evidence="1 10" id="KW-1003">Cell membrane</keyword>
<protein>
    <recommendedName>
        <fullName evidence="10">UDP-2,3-diacylglucosamine hydrolase</fullName>
        <ecNumber evidence="10">3.6.1.54</ecNumber>
    </recommendedName>
    <alternativeName>
        <fullName evidence="10">UDP-2,3-diacylglucosamine diphosphatase</fullName>
    </alternativeName>
</protein>
<dbReference type="NCBIfam" id="NF003743">
    <property type="entry name" value="PRK05340.1"/>
    <property type="match status" value="1"/>
</dbReference>
<evidence type="ECO:0000256" key="2">
    <source>
        <dbReference type="ARBA" id="ARBA00022516"/>
    </source>
</evidence>
<dbReference type="SUPFAM" id="SSF56300">
    <property type="entry name" value="Metallo-dependent phosphatases"/>
    <property type="match status" value="1"/>
</dbReference>
<proteinExistence type="inferred from homology"/>
<evidence type="ECO:0000256" key="9">
    <source>
        <dbReference type="ARBA" id="ARBA00023211"/>
    </source>
</evidence>
<keyword evidence="13" id="KW-1185">Reference proteome</keyword>
<dbReference type="NCBIfam" id="TIGR01854">
    <property type="entry name" value="lipid_A_lpxH"/>
    <property type="match status" value="1"/>
</dbReference>
<dbReference type="RefSeq" id="WP_067568003.1">
    <property type="nucleotide sequence ID" value="NZ_LN999835.1"/>
</dbReference>
<dbReference type="AlphaFoldDB" id="A0A143WUF5"/>
<evidence type="ECO:0000256" key="7">
    <source>
        <dbReference type="ARBA" id="ARBA00023098"/>
    </source>
</evidence>
<feature type="binding site" evidence="10">
    <location>
        <position position="164"/>
    </location>
    <ligand>
        <name>substrate</name>
    </ligand>
</feature>
<evidence type="ECO:0000256" key="8">
    <source>
        <dbReference type="ARBA" id="ARBA00023136"/>
    </source>
</evidence>
<dbReference type="Proteomes" id="UP000095477">
    <property type="component" value="Chromosome I"/>
</dbReference>
<dbReference type="Gene3D" id="3.60.21.10">
    <property type="match status" value="1"/>
</dbReference>
<dbReference type="STRING" id="1778263.TPER_HE00432"/>
<sequence length="241" mass="27302">MSLLFVADIHLCQQESAITTGFIHFLHTRALKADALYILGDLFEVWIGDDDPNPLYQDIALALKVLNQRGIPCYFINGNRDFLLSSRYATACAMTLLPEQQVLQLDRQRVVILHGDVLCTDDKAYQSFRRMVHQRWLKQLFLYLPLSLRLLIADRIRANSQRANVGKTDNIMDVNQQAVMAVMTYTGASVMIHGHTHQPAIHTMDMDNCHYRAVLGSWHQQGSAIKIDAAGVTLVEFPFCS</sequence>
<evidence type="ECO:0000259" key="11">
    <source>
        <dbReference type="Pfam" id="PF00149"/>
    </source>
</evidence>
<evidence type="ECO:0000256" key="4">
    <source>
        <dbReference type="ARBA" id="ARBA00022556"/>
    </source>
</evidence>
<feature type="binding site" evidence="10">
    <location>
        <position position="41"/>
    </location>
    <ligand>
        <name>Mn(2+)</name>
        <dbReference type="ChEBI" id="CHEBI:29035"/>
        <label>2</label>
    </ligand>
</feature>
<feature type="binding site" evidence="10">
    <location>
        <position position="79"/>
    </location>
    <ligand>
        <name>Mn(2+)</name>
        <dbReference type="ChEBI" id="CHEBI:29035"/>
        <label>2</label>
    </ligand>
</feature>
<accession>A0A143WUF5</accession>
<dbReference type="GO" id="GO:0019897">
    <property type="term" value="C:extrinsic component of plasma membrane"/>
    <property type="evidence" value="ECO:0007669"/>
    <property type="project" value="UniProtKB-UniRule"/>
</dbReference>
<feature type="binding site" evidence="10">
    <location>
        <position position="160"/>
    </location>
    <ligand>
        <name>substrate</name>
    </ligand>
</feature>
<feature type="domain" description="Calcineurin-like phosphoesterase" evidence="11">
    <location>
        <begin position="1"/>
        <end position="199"/>
    </location>
</feature>
<evidence type="ECO:0000256" key="1">
    <source>
        <dbReference type="ARBA" id="ARBA00022475"/>
    </source>
</evidence>
<dbReference type="InterPro" id="IPR004843">
    <property type="entry name" value="Calcineurin-like_PHP"/>
</dbReference>
<dbReference type="PATRIC" id="fig|1778263.3.peg.431"/>
<feature type="binding site" evidence="10">
    <location>
        <begin position="79"/>
        <end position="80"/>
    </location>
    <ligand>
        <name>substrate</name>
    </ligand>
</feature>
<feature type="binding site" evidence="10">
    <location>
        <position position="114"/>
    </location>
    <ligand>
        <name>Mn(2+)</name>
        <dbReference type="ChEBI" id="CHEBI:29035"/>
        <label>2</label>
    </ligand>
</feature>
<feature type="binding site" evidence="10">
    <location>
        <position position="122"/>
    </location>
    <ligand>
        <name>substrate</name>
    </ligand>
</feature>
<dbReference type="GO" id="GO:0009245">
    <property type="term" value="P:lipid A biosynthetic process"/>
    <property type="evidence" value="ECO:0007669"/>
    <property type="project" value="UniProtKB-UniRule"/>
</dbReference>
<dbReference type="GO" id="GO:0008758">
    <property type="term" value="F:UDP-2,3-diacylglucosamine hydrolase activity"/>
    <property type="evidence" value="ECO:0007669"/>
    <property type="project" value="UniProtKB-UniRule"/>
</dbReference>
<reference evidence="13" key="1">
    <citation type="submission" date="2016-01" db="EMBL/GenBank/DDBJ databases">
        <authorList>
            <person name="Husnik F."/>
        </authorList>
    </citation>
    <scope>NUCLEOTIDE SEQUENCE [LARGE SCALE GENOMIC DNA]</scope>
</reference>
<keyword evidence="7 10" id="KW-0443">Lipid metabolism</keyword>
<comment type="pathway">
    <text evidence="10">Glycolipid biosynthesis; lipid IV(A) biosynthesis; lipid IV(A) from (3R)-3-hydroxytetradecanoyl-[acyl-carrier-protein] and UDP-N-acetyl-alpha-D-glucosamine: step 4/6.</text>
</comment>
<comment type="function">
    <text evidence="10">Hydrolyzes the pyrophosphate bond of UDP-2,3-diacylglucosamine to yield 2,3-diacylglucosamine 1-phosphate (lipid X) and UMP by catalyzing the attack of water at the alpha-P atom. Involved in the biosynthesis of lipid A, a phosphorylated glycolipid that anchors the lipopolysaccharide to the outer membrane of the cell.</text>
</comment>
<name>A0A143WUF5_9ENTR</name>
<evidence type="ECO:0000256" key="10">
    <source>
        <dbReference type="HAMAP-Rule" id="MF_00575"/>
    </source>
</evidence>
<evidence type="ECO:0000256" key="6">
    <source>
        <dbReference type="ARBA" id="ARBA00022801"/>
    </source>
</evidence>
<dbReference type="InterPro" id="IPR010138">
    <property type="entry name" value="UDP-diacylglucosamine_Hdrlase"/>
</dbReference>
<evidence type="ECO:0000256" key="5">
    <source>
        <dbReference type="ARBA" id="ARBA00022723"/>
    </source>
</evidence>
<evidence type="ECO:0000313" key="13">
    <source>
        <dbReference type="Proteomes" id="UP000095477"/>
    </source>
</evidence>
<keyword evidence="8 10" id="KW-0472">Membrane</keyword>
<dbReference type="GO" id="GO:0005737">
    <property type="term" value="C:cytoplasm"/>
    <property type="evidence" value="ECO:0007669"/>
    <property type="project" value="InterPro"/>
</dbReference>
<keyword evidence="4 10" id="KW-0441">Lipid A biosynthesis</keyword>
<dbReference type="Pfam" id="PF00149">
    <property type="entry name" value="Metallophos"/>
    <property type="match status" value="1"/>
</dbReference>
<organism evidence="12 13">
    <name type="scientific">Candidatus Hoaglandella endobia</name>
    <dbReference type="NCBI Taxonomy" id="1778263"/>
    <lineage>
        <taxon>Bacteria</taxon>
        <taxon>Pseudomonadati</taxon>
        <taxon>Pseudomonadota</taxon>
        <taxon>Gammaproteobacteria</taxon>
        <taxon>Enterobacterales</taxon>
        <taxon>Enterobacteriaceae</taxon>
        <taxon>Candidatus Hoaglandella</taxon>
    </lineage>
</organism>
<evidence type="ECO:0000256" key="3">
    <source>
        <dbReference type="ARBA" id="ARBA00022519"/>
    </source>
</evidence>
<keyword evidence="5 10" id="KW-0479">Metal-binding</keyword>
<comment type="cofactor">
    <cofactor evidence="10">
        <name>Mn(2+)</name>
        <dbReference type="ChEBI" id="CHEBI:29035"/>
    </cofactor>
    <text evidence="10">Binds 2 Mn(2+) ions per subunit in a binuclear metal center.</text>
</comment>
<dbReference type="CDD" id="cd07398">
    <property type="entry name" value="MPP_YbbF-LpxH"/>
    <property type="match status" value="1"/>
</dbReference>
<feature type="binding site" evidence="10">
    <location>
        <position position="41"/>
    </location>
    <ligand>
        <name>Mn(2+)</name>
        <dbReference type="ChEBI" id="CHEBI:29035"/>
        <label>1</label>
    </ligand>
</feature>
<feature type="binding site" evidence="10">
    <location>
        <position position="167"/>
    </location>
    <ligand>
        <name>substrate</name>
    </ligand>
</feature>
<dbReference type="EC" id="3.6.1.54" evidence="10"/>
<keyword evidence="2 10" id="KW-0444">Lipid biosynthesis</keyword>